<sequence>MITFTTESIESICNLLRHETFPNKTTYQLNDGIHLRTVSNFIADEQHFEVNGMSSSVIVGYKLQLKSGEDIYLQLKDDELILKETKIPAKSNQDYGIDGAVSDFMF</sequence>
<comment type="caution">
    <text evidence="1">The sequence shown here is derived from an EMBL/GenBank/DDBJ whole genome shotgun (WGS) entry which is preliminary data.</text>
</comment>
<reference evidence="1" key="2">
    <citation type="submission" date="2016-07" db="EMBL/GenBank/DDBJ databases">
        <authorList>
            <person name="Wan K."/>
            <person name="Booth B."/>
            <person name="Spirohn K."/>
            <person name="Hao T."/>
            <person name="Hu Y."/>
            <person name="Calderwood M."/>
            <person name="Hill D."/>
            <person name="Mohr S."/>
            <person name="Vidal M."/>
            <person name="Celniker S."/>
            <person name="Perrimon N."/>
        </authorList>
    </citation>
    <scope>NUCLEOTIDE SEQUENCE</scope>
    <source>
        <strain evidence="1">10N.222.48.A2</strain>
    </source>
</reference>
<reference evidence="3" key="1">
    <citation type="submission" date="2016-07" db="EMBL/GenBank/DDBJ databases">
        <title>Nontailed viruses are major unrecognized killers of bacteria in the ocean.</title>
        <authorList>
            <person name="Kauffman K."/>
            <person name="Hussain F."/>
            <person name="Yang J."/>
            <person name="Arevalo P."/>
            <person name="Brown J."/>
            <person name="Cutler M."/>
            <person name="Kelly L."/>
            <person name="Polz M.F."/>
        </authorList>
    </citation>
    <scope>NUCLEOTIDE SEQUENCE [LARGE SCALE GENOMIC DNA]</scope>
    <source>
        <strain evidence="3">10N.222.48.A2</strain>
    </source>
</reference>
<name>A0A2N7NJA1_9VIBR</name>
<dbReference type="AlphaFoldDB" id="A0A2N7NJA1"/>
<dbReference type="RefSeq" id="WP_102257799.1">
    <property type="nucleotide sequence ID" value="NZ_MDBP01000038.1"/>
</dbReference>
<dbReference type="Proteomes" id="UP000308018">
    <property type="component" value="Unassembled WGS sequence"/>
</dbReference>
<proteinExistence type="predicted"/>
<evidence type="ECO:0000313" key="4">
    <source>
        <dbReference type="Proteomes" id="UP000308018"/>
    </source>
</evidence>
<organism evidence="1 3">
    <name type="scientific">Vibrio tasmaniensis</name>
    <dbReference type="NCBI Taxonomy" id="212663"/>
    <lineage>
        <taxon>Bacteria</taxon>
        <taxon>Pseudomonadati</taxon>
        <taxon>Pseudomonadota</taxon>
        <taxon>Gammaproteobacteria</taxon>
        <taxon>Vibrionales</taxon>
        <taxon>Vibrionaceae</taxon>
        <taxon>Vibrio</taxon>
    </lineage>
</organism>
<evidence type="ECO:0000313" key="2">
    <source>
        <dbReference type="EMBL" id="TKG34663.1"/>
    </source>
</evidence>
<dbReference type="Proteomes" id="UP000235579">
    <property type="component" value="Unassembled WGS sequence"/>
</dbReference>
<protein>
    <submittedName>
        <fullName evidence="1">Uncharacterized protein</fullName>
    </submittedName>
</protein>
<evidence type="ECO:0000313" key="3">
    <source>
        <dbReference type="Proteomes" id="UP000235579"/>
    </source>
</evidence>
<reference evidence="2 4" key="4">
    <citation type="submission" date="2019-04" db="EMBL/GenBank/DDBJ databases">
        <title>A reverse ecology approach based on a biological definition of microbial populations.</title>
        <authorList>
            <person name="Arevalo P."/>
            <person name="Vaninsberghe D."/>
            <person name="Elsherbini J."/>
            <person name="Gore J."/>
            <person name="Polz M."/>
        </authorList>
    </citation>
    <scope>NUCLEOTIDE SEQUENCE [LARGE SCALE GENOMIC DNA]</scope>
    <source>
        <strain evidence="2 4">10N.222.45.A8</strain>
    </source>
</reference>
<accession>A0A2N7NJA1</accession>
<gene>
    <name evidence="1" type="ORF">BCS92_13335</name>
    <name evidence="2" type="ORF">FC057_09165</name>
</gene>
<reference evidence="1" key="3">
    <citation type="journal article" date="2018" name="Nature">
        <title>A major lineage of non-tailed dsDNA viruses as unrecognized killers of marine bacteria.</title>
        <authorList>
            <person name="Kauffman K.M."/>
            <person name="Hussain F.A."/>
            <person name="Yang J."/>
            <person name="Arevalo P."/>
            <person name="Brown J.M."/>
            <person name="Chang W.K."/>
            <person name="VanInsberghe D."/>
            <person name="Elsherbini J."/>
            <person name="Sharma R.S."/>
            <person name="Cutler M.B."/>
            <person name="Kelly L."/>
            <person name="Polz M.F."/>
        </authorList>
    </citation>
    <scope>NUCLEOTIDE SEQUENCE</scope>
    <source>
        <strain evidence="1">10N.222.48.A2</strain>
    </source>
</reference>
<evidence type="ECO:0000313" key="1">
    <source>
        <dbReference type="EMBL" id="PMP14992.1"/>
    </source>
</evidence>
<dbReference type="EMBL" id="MDBP01000038">
    <property type="protein sequence ID" value="PMP14992.1"/>
    <property type="molecule type" value="Genomic_DNA"/>
</dbReference>
<dbReference type="EMBL" id="SYVV01000010">
    <property type="protein sequence ID" value="TKG34663.1"/>
    <property type="molecule type" value="Genomic_DNA"/>
</dbReference>